<dbReference type="RefSeq" id="WP_340675472.1">
    <property type="nucleotide sequence ID" value="NZ_JBHTIT010000001.1"/>
</dbReference>
<dbReference type="Gene3D" id="1.10.287.1080">
    <property type="entry name" value="MazG-like"/>
    <property type="match status" value="1"/>
</dbReference>
<evidence type="ECO:0000256" key="6">
    <source>
        <dbReference type="ARBA" id="ARBA00022741"/>
    </source>
</evidence>
<keyword evidence="4 10" id="KW-0963">Cytoplasm</keyword>
<keyword evidence="5 10" id="KW-0028">Amino-acid biosynthesis</keyword>
<dbReference type="InterPro" id="IPR008179">
    <property type="entry name" value="HisE"/>
</dbReference>
<dbReference type="InterPro" id="IPR021130">
    <property type="entry name" value="PRib-ATP_PPHydrolase-like"/>
</dbReference>
<keyword evidence="12" id="KW-1185">Reference proteome</keyword>
<proteinExistence type="inferred from homology"/>
<gene>
    <name evidence="10" type="primary">hisE</name>
    <name evidence="11" type="ORF">ACFQ0F_07870</name>
</gene>
<dbReference type="HAMAP" id="MF_01020">
    <property type="entry name" value="HisE"/>
    <property type="match status" value="1"/>
</dbReference>
<dbReference type="NCBIfam" id="NF001611">
    <property type="entry name" value="PRK00400.1-3"/>
    <property type="match status" value="1"/>
</dbReference>
<sequence length="115" mass="12643">MSDSDKNHVLRELALVLAERKKASPESSYVASLHHKGLNKILEKVGEECTETIIAAKDAERSGSLDELVSETADLWFHSLVMLSHLGGHPDQILAELARRFGLSGHDEKASRDTP</sequence>
<name>A0ABW3HI75_9GAMM</name>
<dbReference type="SUPFAM" id="SSF101386">
    <property type="entry name" value="all-alpha NTP pyrophosphatases"/>
    <property type="match status" value="1"/>
</dbReference>
<dbReference type="EMBL" id="JBHTIT010000001">
    <property type="protein sequence ID" value="MFD0950301.1"/>
    <property type="molecule type" value="Genomic_DNA"/>
</dbReference>
<dbReference type="PANTHER" id="PTHR42945">
    <property type="entry name" value="HISTIDINE BIOSYNTHESIS BIFUNCTIONAL PROTEIN"/>
    <property type="match status" value="1"/>
</dbReference>
<comment type="pathway">
    <text evidence="3 10">Amino-acid biosynthesis; L-histidine biosynthesis; L-histidine from 5-phospho-alpha-D-ribose 1-diphosphate: step 2/9.</text>
</comment>
<dbReference type="Pfam" id="PF01503">
    <property type="entry name" value="PRA-PH"/>
    <property type="match status" value="1"/>
</dbReference>
<evidence type="ECO:0000256" key="3">
    <source>
        <dbReference type="ARBA" id="ARBA00005204"/>
    </source>
</evidence>
<organism evidence="11 12">
    <name type="scientific">Paraperlucidibaca wandonensis</name>
    <dbReference type="NCBI Taxonomy" id="1268273"/>
    <lineage>
        <taxon>Bacteria</taxon>
        <taxon>Pseudomonadati</taxon>
        <taxon>Pseudomonadota</taxon>
        <taxon>Gammaproteobacteria</taxon>
        <taxon>Moraxellales</taxon>
        <taxon>Moraxellaceae</taxon>
        <taxon>Paraperlucidibaca</taxon>
    </lineage>
</organism>
<evidence type="ECO:0000256" key="5">
    <source>
        <dbReference type="ARBA" id="ARBA00022605"/>
    </source>
</evidence>
<keyword evidence="6 10" id="KW-0547">Nucleotide-binding</keyword>
<comment type="subcellular location">
    <subcellularLocation>
        <location evidence="2 10">Cytoplasm</location>
    </subcellularLocation>
</comment>
<reference evidence="12" key="1">
    <citation type="journal article" date="2019" name="Int. J. Syst. Evol. Microbiol.">
        <title>The Global Catalogue of Microorganisms (GCM) 10K type strain sequencing project: providing services to taxonomists for standard genome sequencing and annotation.</title>
        <authorList>
            <consortium name="The Broad Institute Genomics Platform"/>
            <consortium name="The Broad Institute Genome Sequencing Center for Infectious Disease"/>
            <person name="Wu L."/>
            <person name="Ma J."/>
        </authorList>
    </citation>
    <scope>NUCLEOTIDE SEQUENCE [LARGE SCALE GENOMIC DNA]</scope>
    <source>
        <strain evidence="12">CCUG 63419</strain>
    </source>
</reference>
<dbReference type="CDD" id="cd11534">
    <property type="entry name" value="NTP-PPase_HisIE_like"/>
    <property type="match status" value="1"/>
</dbReference>
<dbReference type="EC" id="3.6.1.31" evidence="10"/>
<comment type="caution">
    <text evidence="11">The sequence shown here is derived from an EMBL/GenBank/DDBJ whole genome shotgun (WGS) entry which is preliminary data.</text>
</comment>
<keyword evidence="7 10" id="KW-0378">Hydrolase</keyword>
<comment type="similarity">
    <text evidence="10">Belongs to the PRA-PH family.</text>
</comment>
<evidence type="ECO:0000313" key="12">
    <source>
        <dbReference type="Proteomes" id="UP001597044"/>
    </source>
</evidence>
<dbReference type="NCBIfam" id="TIGR03188">
    <property type="entry name" value="histidine_hisI"/>
    <property type="match status" value="1"/>
</dbReference>
<evidence type="ECO:0000256" key="2">
    <source>
        <dbReference type="ARBA" id="ARBA00004496"/>
    </source>
</evidence>
<dbReference type="PANTHER" id="PTHR42945:SF9">
    <property type="entry name" value="HISTIDINE BIOSYNTHESIS BIFUNCTIONAL PROTEIN HISIE"/>
    <property type="match status" value="1"/>
</dbReference>
<keyword evidence="8 10" id="KW-0067">ATP-binding</keyword>
<evidence type="ECO:0000256" key="7">
    <source>
        <dbReference type="ARBA" id="ARBA00022801"/>
    </source>
</evidence>
<evidence type="ECO:0000256" key="10">
    <source>
        <dbReference type="HAMAP-Rule" id="MF_01020"/>
    </source>
</evidence>
<evidence type="ECO:0000256" key="4">
    <source>
        <dbReference type="ARBA" id="ARBA00022490"/>
    </source>
</evidence>
<evidence type="ECO:0000256" key="9">
    <source>
        <dbReference type="ARBA" id="ARBA00023102"/>
    </source>
</evidence>
<protein>
    <recommendedName>
        <fullName evidence="10">Phosphoribosyl-ATP pyrophosphatase</fullName>
        <shortName evidence="10">PRA-PH</shortName>
        <ecNumber evidence="10">3.6.1.31</ecNumber>
    </recommendedName>
</protein>
<dbReference type="GO" id="GO:0004636">
    <property type="term" value="F:phosphoribosyl-ATP diphosphatase activity"/>
    <property type="evidence" value="ECO:0007669"/>
    <property type="project" value="UniProtKB-EC"/>
</dbReference>
<evidence type="ECO:0000313" key="11">
    <source>
        <dbReference type="EMBL" id="MFD0950301.1"/>
    </source>
</evidence>
<evidence type="ECO:0000256" key="1">
    <source>
        <dbReference type="ARBA" id="ARBA00001460"/>
    </source>
</evidence>
<dbReference type="Proteomes" id="UP001597044">
    <property type="component" value="Unassembled WGS sequence"/>
</dbReference>
<accession>A0ABW3HI75</accession>
<comment type="catalytic activity">
    <reaction evidence="1 10">
        <text>1-(5-phospho-beta-D-ribosyl)-ATP + H2O = 1-(5-phospho-beta-D-ribosyl)-5'-AMP + diphosphate + H(+)</text>
        <dbReference type="Rhea" id="RHEA:22828"/>
        <dbReference type="ChEBI" id="CHEBI:15377"/>
        <dbReference type="ChEBI" id="CHEBI:15378"/>
        <dbReference type="ChEBI" id="CHEBI:33019"/>
        <dbReference type="ChEBI" id="CHEBI:59457"/>
        <dbReference type="ChEBI" id="CHEBI:73183"/>
        <dbReference type="EC" id="3.6.1.31"/>
    </reaction>
</comment>
<keyword evidence="9 10" id="KW-0368">Histidine biosynthesis</keyword>
<evidence type="ECO:0000256" key="8">
    <source>
        <dbReference type="ARBA" id="ARBA00022840"/>
    </source>
</evidence>